<evidence type="ECO:0000313" key="3">
    <source>
        <dbReference type="Proteomes" id="UP000184292"/>
    </source>
</evidence>
<dbReference type="RefSeq" id="WP_073330682.1">
    <property type="nucleotide sequence ID" value="NZ_FQYO01000004.1"/>
</dbReference>
<dbReference type="Gene3D" id="3.30.450.40">
    <property type="match status" value="1"/>
</dbReference>
<reference evidence="2 3" key="1">
    <citation type="submission" date="2016-11" db="EMBL/GenBank/DDBJ databases">
        <authorList>
            <person name="Jaros S."/>
            <person name="Januszkiewicz K."/>
            <person name="Wedrychowicz H."/>
        </authorList>
    </citation>
    <scope>NUCLEOTIDE SEQUENCE [LARGE SCALE GENOMIC DNA]</scope>
    <source>
        <strain evidence="2 3">DSM 100565</strain>
    </source>
</reference>
<dbReference type="AlphaFoldDB" id="A0A1M6FMI2"/>
<evidence type="ECO:0000313" key="2">
    <source>
        <dbReference type="EMBL" id="SHI98896.1"/>
    </source>
</evidence>
<name>A0A1M6FMI2_9RHOB</name>
<evidence type="ECO:0000259" key="1">
    <source>
        <dbReference type="Pfam" id="PF13185"/>
    </source>
</evidence>
<gene>
    <name evidence="2" type="ORF">SAMN05444417_2404</name>
</gene>
<protein>
    <submittedName>
        <fullName evidence="2">GAF domain-containing protein</fullName>
    </submittedName>
</protein>
<dbReference type="InterPro" id="IPR003018">
    <property type="entry name" value="GAF"/>
</dbReference>
<dbReference type="Pfam" id="PF13185">
    <property type="entry name" value="GAF_2"/>
    <property type="match status" value="1"/>
</dbReference>
<dbReference type="STRING" id="1447782.SAMN05444417_2404"/>
<dbReference type="SUPFAM" id="SSF55781">
    <property type="entry name" value="GAF domain-like"/>
    <property type="match status" value="1"/>
</dbReference>
<sequence length="159" mass="16808">MSQADLAAALGRATAPDDCYAALMELARAEVGLRLFTVMIADMEAGLVRRAFTSHPQDYPASGTKPIRLNAWFETMQRGETFVAADVRDHPDQFPDADTIEALGCGSVVNVPVHSGGALIGAVNLLDTRGTYRPEEAGRLTSSLALPALAALLAAQRLG</sequence>
<proteinExistence type="predicted"/>
<feature type="domain" description="GAF" evidence="1">
    <location>
        <begin position="16"/>
        <end position="145"/>
    </location>
</feature>
<dbReference type="EMBL" id="FQYO01000004">
    <property type="protein sequence ID" value="SHI98896.1"/>
    <property type="molecule type" value="Genomic_DNA"/>
</dbReference>
<organism evidence="2 3">
    <name type="scientific">Wenxinia saemankumensis</name>
    <dbReference type="NCBI Taxonomy" id="1447782"/>
    <lineage>
        <taxon>Bacteria</taxon>
        <taxon>Pseudomonadati</taxon>
        <taxon>Pseudomonadota</taxon>
        <taxon>Alphaproteobacteria</taxon>
        <taxon>Rhodobacterales</taxon>
        <taxon>Roseobacteraceae</taxon>
        <taxon>Wenxinia</taxon>
    </lineage>
</organism>
<dbReference type="Proteomes" id="UP000184292">
    <property type="component" value="Unassembled WGS sequence"/>
</dbReference>
<dbReference type="InterPro" id="IPR029016">
    <property type="entry name" value="GAF-like_dom_sf"/>
</dbReference>
<keyword evidence="3" id="KW-1185">Reference proteome</keyword>
<accession>A0A1M6FMI2</accession>
<dbReference type="OrthoDB" id="7066078at2"/>